<dbReference type="EMBL" id="JBHUIP010000016">
    <property type="protein sequence ID" value="MFD2265116.1"/>
    <property type="molecule type" value="Genomic_DNA"/>
</dbReference>
<comment type="caution">
    <text evidence="1">The sequence shown here is derived from an EMBL/GenBank/DDBJ whole genome shotgun (WGS) entry which is preliminary data.</text>
</comment>
<protein>
    <submittedName>
        <fullName evidence="1">ImuA family protein</fullName>
    </submittedName>
</protein>
<proteinExistence type="predicted"/>
<dbReference type="Gene3D" id="3.40.50.300">
    <property type="entry name" value="P-loop containing nucleotide triphosphate hydrolases"/>
    <property type="match status" value="1"/>
</dbReference>
<dbReference type="Proteomes" id="UP001597295">
    <property type="component" value="Unassembled WGS sequence"/>
</dbReference>
<name>A0ABW5E0C6_9PROT</name>
<sequence length="221" mass="23091">MSASVPSTPADTGALRQMIRRLERPMALGQTPVSFGDAVLDGILPWGGLPTGALHEVSGPGALGFALAIAGRAPGRVMRIAPPGGPLLYGPGLARFALTPRRLILADAKRGPALLWALEEALKSKALGSVIVQGADPDLTETRRLQLAAEAGGSLALLIRDGGAASSALTRWHVTPAPASADGAIRWTLDLLRCRGGRPRRLLVEWQDEALCFHLVSPLGN</sequence>
<accession>A0ABW5E0C6</accession>
<dbReference type="InterPro" id="IPR027417">
    <property type="entry name" value="P-loop_NTPase"/>
</dbReference>
<gene>
    <name evidence="1" type="ORF">ACFSM5_19595</name>
</gene>
<reference evidence="2" key="1">
    <citation type="journal article" date="2019" name="Int. J. Syst. Evol. Microbiol.">
        <title>The Global Catalogue of Microorganisms (GCM) 10K type strain sequencing project: providing services to taxonomists for standard genome sequencing and annotation.</title>
        <authorList>
            <consortium name="The Broad Institute Genomics Platform"/>
            <consortium name="The Broad Institute Genome Sequencing Center for Infectious Disease"/>
            <person name="Wu L."/>
            <person name="Ma J."/>
        </authorList>
    </citation>
    <scope>NUCLEOTIDE SEQUENCE [LARGE SCALE GENOMIC DNA]</scope>
    <source>
        <strain evidence="2">CGMCC 1.19062</strain>
    </source>
</reference>
<dbReference type="RefSeq" id="WP_379878288.1">
    <property type="nucleotide sequence ID" value="NZ_JBHUIP010000016.1"/>
</dbReference>
<organism evidence="1 2">
    <name type="scientific">Lacibacterium aquatile</name>
    <dbReference type="NCBI Taxonomy" id="1168082"/>
    <lineage>
        <taxon>Bacteria</taxon>
        <taxon>Pseudomonadati</taxon>
        <taxon>Pseudomonadota</taxon>
        <taxon>Alphaproteobacteria</taxon>
        <taxon>Rhodospirillales</taxon>
        <taxon>Rhodospirillaceae</taxon>
    </lineage>
</organism>
<keyword evidence="2" id="KW-1185">Reference proteome</keyword>
<evidence type="ECO:0000313" key="1">
    <source>
        <dbReference type="EMBL" id="MFD2265116.1"/>
    </source>
</evidence>
<evidence type="ECO:0000313" key="2">
    <source>
        <dbReference type="Proteomes" id="UP001597295"/>
    </source>
</evidence>
<dbReference type="SUPFAM" id="SSF52540">
    <property type="entry name" value="P-loop containing nucleoside triphosphate hydrolases"/>
    <property type="match status" value="1"/>
</dbReference>